<dbReference type="Proteomes" id="UP001516662">
    <property type="component" value="Unassembled WGS sequence"/>
</dbReference>
<proteinExistence type="predicted"/>
<gene>
    <name evidence="3" type="ORF">IMZ08_17910</name>
</gene>
<evidence type="ECO:0000259" key="2">
    <source>
        <dbReference type="Pfam" id="PF17115"/>
    </source>
</evidence>
<dbReference type="EMBL" id="JADCLJ010000024">
    <property type="protein sequence ID" value="MBE4909914.1"/>
    <property type="molecule type" value="Genomic_DNA"/>
</dbReference>
<protein>
    <recommendedName>
        <fullName evidence="5">DUF2154 domain-containing protein</fullName>
    </recommendedName>
</protein>
<sequence>MVAGALSFLTACNVFTVTNLSSEQDGFTIEKDKAKELEVELNLGAGKMEVSQGTEEWVEGIVQISDKKLNSEVSYKLKRDIGHVSIDQPDKKFGNITKGSLKNEWDVKLTDQIPLDLRVNTGASETVLNLQGLQLNDLQVDAGVGDITIDLSGDWKESFNVDLNMGVGSARVLLPTDVGVKIVASKGIGETNFKGLISEGNGVYVNEAYDNADVIITIKTDLGVGSATFETK</sequence>
<comment type="caution">
    <text evidence="3">The sequence shown here is derived from an EMBL/GenBank/DDBJ whole genome shotgun (WGS) entry which is preliminary data.</text>
</comment>
<dbReference type="InterPro" id="IPR024425">
    <property type="entry name" value="LiaF-like_C"/>
</dbReference>
<evidence type="ECO:0000313" key="3">
    <source>
        <dbReference type="EMBL" id="MBE4909914.1"/>
    </source>
</evidence>
<dbReference type="InterPro" id="IPR031346">
    <property type="entry name" value="DUF2154_N"/>
</dbReference>
<evidence type="ECO:0000313" key="4">
    <source>
        <dbReference type="Proteomes" id="UP001516662"/>
    </source>
</evidence>
<dbReference type="Pfam" id="PF09922">
    <property type="entry name" value="LiaF-like_C"/>
    <property type="match status" value="1"/>
</dbReference>
<evidence type="ECO:0000259" key="1">
    <source>
        <dbReference type="Pfam" id="PF09922"/>
    </source>
</evidence>
<keyword evidence="4" id="KW-1185">Reference proteome</keyword>
<feature type="domain" description="Cell wall-active antibiotics response LiaF-like C-terminal" evidence="1">
    <location>
        <begin position="133"/>
        <end position="226"/>
    </location>
</feature>
<dbReference type="Pfam" id="PF17115">
    <property type="entry name" value="Toast_rack_N"/>
    <property type="match status" value="1"/>
</dbReference>
<reference evidence="3 4" key="1">
    <citation type="submission" date="2020-10" db="EMBL/GenBank/DDBJ databases">
        <title>Bacillus sp. HD4P25, an endophyte from a halophyte.</title>
        <authorList>
            <person name="Sun J.-Q."/>
        </authorList>
    </citation>
    <scope>NUCLEOTIDE SEQUENCE [LARGE SCALE GENOMIC DNA]</scope>
    <source>
        <strain evidence="3 4">YIM 93174</strain>
    </source>
</reference>
<organism evidence="3 4">
    <name type="scientific">Litchfieldia luteola</name>
    <dbReference type="NCBI Taxonomy" id="682179"/>
    <lineage>
        <taxon>Bacteria</taxon>
        <taxon>Bacillati</taxon>
        <taxon>Bacillota</taxon>
        <taxon>Bacilli</taxon>
        <taxon>Bacillales</taxon>
        <taxon>Bacillaceae</taxon>
        <taxon>Litchfieldia</taxon>
    </lineage>
</organism>
<accession>A0ABR9QP17</accession>
<name>A0ABR9QP17_9BACI</name>
<evidence type="ECO:0008006" key="5">
    <source>
        <dbReference type="Google" id="ProtNLM"/>
    </source>
</evidence>
<feature type="domain" description="DUF2154" evidence="2">
    <location>
        <begin position="33"/>
        <end position="123"/>
    </location>
</feature>